<keyword evidence="1" id="KW-0472">Membrane</keyword>
<dbReference type="Pfam" id="PF17259">
    <property type="entry name" value="DUF5325"/>
    <property type="match status" value="1"/>
</dbReference>
<dbReference type="EMBL" id="PGVE01000035">
    <property type="protein sequence ID" value="PLS06407.1"/>
    <property type="molecule type" value="Genomic_DNA"/>
</dbReference>
<protein>
    <recommendedName>
        <fullName evidence="4">YlaF family protein</fullName>
    </recommendedName>
</protein>
<evidence type="ECO:0000313" key="3">
    <source>
        <dbReference type="Proteomes" id="UP000234950"/>
    </source>
</evidence>
<feature type="transmembrane region" description="Helical" evidence="1">
    <location>
        <begin position="32"/>
        <end position="49"/>
    </location>
</feature>
<dbReference type="RefSeq" id="WP_101647302.1">
    <property type="nucleotide sequence ID" value="NZ_PGVE01000035.1"/>
</dbReference>
<evidence type="ECO:0000313" key="2">
    <source>
        <dbReference type="EMBL" id="PLS06407.1"/>
    </source>
</evidence>
<dbReference type="InterPro" id="IPR035211">
    <property type="entry name" value="DUF5325"/>
</dbReference>
<dbReference type="OrthoDB" id="2679959at2"/>
<keyword evidence="1" id="KW-1133">Transmembrane helix</keyword>
<dbReference type="Proteomes" id="UP000234950">
    <property type="component" value="Unassembled WGS sequence"/>
</dbReference>
<reference evidence="2 3" key="1">
    <citation type="submission" date="2017-11" db="EMBL/GenBank/DDBJ databases">
        <title>Comparitive Functional Genomics of Dry Heat Resistant strains isolated from the Viking Spacecraft.</title>
        <authorList>
            <person name="Seuylemezian A."/>
            <person name="Cooper K."/>
            <person name="Vaishampayan P."/>
        </authorList>
    </citation>
    <scope>NUCLEOTIDE SEQUENCE [LARGE SCALE GENOMIC DNA]</scope>
    <source>
        <strain evidence="2 3">V32-6</strain>
    </source>
</reference>
<feature type="transmembrane region" description="Helical" evidence="1">
    <location>
        <begin position="7"/>
        <end position="26"/>
    </location>
</feature>
<accession>A0A2N5HLN3</accession>
<comment type="caution">
    <text evidence="2">The sequence shown here is derived from an EMBL/GenBank/DDBJ whole genome shotgun (WGS) entry which is preliminary data.</text>
</comment>
<sequence length="61" mass="6527">MNNVKWPLLFYAILAAASIVGIGIAISEQSLLAATGCIMAVIIIMGMGFKTKRKMIENGEL</sequence>
<evidence type="ECO:0000256" key="1">
    <source>
        <dbReference type="SAM" id="Phobius"/>
    </source>
</evidence>
<organism evidence="2 3">
    <name type="scientific">Neobacillus cucumis</name>
    <dbReference type="NCBI Taxonomy" id="1740721"/>
    <lineage>
        <taxon>Bacteria</taxon>
        <taxon>Bacillati</taxon>
        <taxon>Bacillota</taxon>
        <taxon>Bacilli</taxon>
        <taxon>Bacillales</taxon>
        <taxon>Bacillaceae</taxon>
        <taxon>Neobacillus</taxon>
    </lineage>
</organism>
<proteinExistence type="predicted"/>
<keyword evidence="1" id="KW-0812">Transmembrane</keyword>
<keyword evidence="3" id="KW-1185">Reference proteome</keyword>
<dbReference type="AlphaFoldDB" id="A0A2N5HLN3"/>
<name>A0A2N5HLN3_9BACI</name>
<gene>
    <name evidence="2" type="ORF">CVD27_07635</name>
</gene>
<evidence type="ECO:0008006" key="4">
    <source>
        <dbReference type="Google" id="ProtNLM"/>
    </source>
</evidence>